<keyword evidence="2" id="KW-0808">Transferase</keyword>
<dbReference type="GO" id="GO:0016301">
    <property type="term" value="F:kinase activity"/>
    <property type="evidence" value="ECO:0007669"/>
    <property type="project" value="UniProtKB-KW"/>
</dbReference>
<dbReference type="STRING" id="3641.A0A061FAW7"/>
<dbReference type="HOGENOM" id="CLU_1301621_0_0_1"/>
<evidence type="ECO:0000259" key="1">
    <source>
        <dbReference type="Pfam" id="PF07727"/>
    </source>
</evidence>
<sequence>MKSKIKALENNGTWSIISFPKYAHSIGCKWVYKVKLKAYRSLEKYKARLVAKGHSQLEGFDYHETFSPVAKQATVRTCLAHVAIKGWVLSQLDIDIAFLNGDLEETIYMDLPLSYDVKQALMVYVDDIVIGSSSLTTANEWPVPVKGFTFINVAYRVLHYLKKAPGQGILLSSVSKLKLMVYTDSDWVGC</sequence>
<evidence type="ECO:0000313" key="3">
    <source>
        <dbReference type="Proteomes" id="UP000026915"/>
    </source>
</evidence>
<keyword evidence="3" id="KW-1185">Reference proteome</keyword>
<protein>
    <submittedName>
        <fullName evidence="2">Cysteine-rich RLK (RECEPTOR-like protein kinase) 8</fullName>
    </submittedName>
</protein>
<dbReference type="OMA" id="TTANEWP"/>
<feature type="domain" description="Reverse transcriptase Ty1/copia-type" evidence="1">
    <location>
        <begin position="11"/>
        <end position="117"/>
    </location>
</feature>
<dbReference type="SUPFAM" id="SSF56672">
    <property type="entry name" value="DNA/RNA polymerases"/>
    <property type="match status" value="1"/>
</dbReference>
<dbReference type="Pfam" id="PF07727">
    <property type="entry name" value="RVT_2"/>
    <property type="match status" value="1"/>
</dbReference>
<dbReference type="InterPro" id="IPR013103">
    <property type="entry name" value="RVT_2"/>
</dbReference>
<dbReference type="Proteomes" id="UP000026915">
    <property type="component" value="Chromosome 7"/>
</dbReference>
<dbReference type="EMBL" id="CM001885">
    <property type="protein sequence ID" value="EOY13872.1"/>
    <property type="molecule type" value="Genomic_DNA"/>
</dbReference>
<accession>A0A061FAW7</accession>
<proteinExistence type="predicted"/>
<dbReference type="Gramene" id="EOY13872">
    <property type="protein sequence ID" value="EOY13872"/>
    <property type="gene ID" value="TCM_032565"/>
</dbReference>
<dbReference type="InterPro" id="IPR043502">
    <property type="entry name" value="DNA/RNA_pol_sf"/>
</dbReference>
<reference evidence="2 3" key="1">
    <citation type="journal article" date="2013" name="Genome Biol.">
        <title>The genome sequence of the most widely cultivated cacao type and its use to identify candidate genes regulating pod color.</title>
        <authorList>
            <person name="Motamayor J.C."/>
            <person name="Mockaitis K."/>
            <person name="Schmutz J."/>
            <person name="Haiminen N."/>
            <person name="Iii D.L."/>
            <person name="Cornejo O."/>
            <person name="Findley S.D."/>
            <person name="Zheng P."/>
            <person name="Utro F."/>
            <person name="Royaert S."/>
            <person name="Saski C."/>
            <person name="Jenkins J."/>
            <person name="Podicheti R."/>
            <person name="Zhao M."/>
            <person name="Scheffler B.E."/>
            <person name="Stack J.C."/>
            <person name="Feltus F.A."/>
            <person name="Mustiga G.M."/>
            <person name="Amores F."/>
            <person name="Phillips W."/>
            <person name="Marelli J.P."/>
            <person name="May G.D."/>
            <person name="Shapiro H."/>
            <person name="Ma J."/>
            <person name="Bustamante C.D."/>
            <person name="Schnell R.J."/>
            <person name="Main D."/>
            <person name="Gilbert D."/>
            <person name="Parida L."/>
            <person name="Kuhn D.N."/>
        </authorList>
    </citation>
    <scope>NUCLEOTIDE SEQUENCE [LARGE SCALE GENOMIC DNA]</scope>
    <source>
        <strain evidence="3">cv. Matina 1-6</strain>
    </source>
</reference>
<dbReference type="AlphaFoldDB" id="A0A061FAW7"/>
<evidence type="ECO:0000313" key="2">
    <source>
        <dbReference type="EMBL" id="EOY13872.1"/>
    </source>
</evidence>
<gene>
    <name evidence="2" type="ORF">TCM_032565</name>
</gene>
<dbReference type="eggNOG" id="KOG0017">
    <property type="taxonomic scope" value="Eukaryota"/>
</dbReference>
<organism evidence="2 3">
    <name type="scientific">Theobroma cacao</name>
    <name type="common">Cacao</name>
    <name type="synonym">Cocoa</name>
    <dbReference type="NCBI Taxonomy" id="3641"/>
    <lineage>
        <taxon>Eukaryota</taxon>
        <taxon>Viridiplantae</taxon>
        <taxon>Streptophyta</taxon>
        <taxon>Embryophyta</taxon>
        <taxon>Tracheophyta</taxon>
        <taxon>Spermatophyta</taxon>
        <taxon>Magnoliopsida</taxon>
        <taxon>eudicotyledons</taxon>
        <taxon>Gunneridae</taxon>
        <taxon>Pentapetalae</taxon>
        <taxon>rosids</taxon>
        <taxon>malvids</taxon>
        <taxon>Malvales</taxon>
        <taxon>Malvaceae</taxon>
        <taxon>Byttnerioideae</taxon>
        <taxon>Theobroma</taxon>
    </lineage>
</organism>
<dbReference type="PANTHER" id="PTHR11439">
    <property type="entry name" value="GAG-POL-RELATED RETROTRANSPOSON"/>
    <property type="match status" value="1"/>
</dbReference>
<dbReference type="PANTHER" id="PTHR11439:SF498">
    <property type="entry name" value="DNAK FAMILY PROTEIN"/>
    <property type="match status" value="1"/>
</dbReference>
<name>A0A061FAW7_THECC</name>
<dbReference type="InParanoid" id="A0A061FAW7"/>
<keyword evidence="2" id="KW-0418">Kinase</keyword>